<evidence type="ECO:0000313" key="2">
    <source>
        <dbReference type="EMBL" id="SFK81398.1"/>
    </source>
</evidence>
<dbReference type="RefSeq" id="WP_256364910.1">
    <property type="nucleotide sequence ID" value="NZ_FOSR01000007.1"/>
</dbReference>
<organism evidence="2 3">
    <name type="scientific">Rhodanobacter glycinis</name>
    <dbReference type="NCBI Taxonomy" id="582702"/>
    <lineage>
        <taxon>Bacteria</taxon>
        <taxon>Pseudomonadati</taxon>
        <taxon>Pseudomonadota</taxon>
        <taxon>Gammaproteobacteria</taxon>
        <taxon>Lysobacterales</taxon>
        <taxon>Rhodanobacteraceae</taxon>
        <taxon>Rhodanobacter</taxon>
    </lineage>
</organism>
<evidence type="ECO:0000313" key="3">
    <source>
        <dbReference type="Proteomes" id="UP000198725"/>
    </source>
</evidence>
<accession>A0A1I4CJH8</accession>
<reference evidence="3" key="1">
    <citation type="submission" date="2016-10" db="EMBL/GenBank/DDBJ databases">
        <authorList>
            <person name="Varghese N."/>
            <person name="Submissions S."/>
        </authorList>
    </citation>
    <scope>NUCLEOTIDE SEQUENCE [LARGE SCALE GENOMIC DNA]</scope>
    <source>
        <strain evidence="3">MO64</strain>
    </source>
</reference>
<sequence>MNAIENLHRHLHRHMPLLIAASATVWTVFACGWSLYAFAHPL</sequence>
<proteinExistence type="predicted"/>
<dbReference type="Proteomes" id="UP000198725">
    <property type="component" value="Unassembled WGS sequence"/>
</dbReference>
<name>A0A1I4CJH8_9GAMM</name>
<keyword evidence="1" id="KW-1133">Transmembrane helix</keyword>
<feature type="transmembrane region" description="Helical" evidence="1">
    <location>
        <begin position="17"/>
        <end position="39"/>
    </location>
</feature>
<keyword evidence="1" id="KW-0472">Membrane</keyword>
<dbReference type="AlphaFoldDB" id="A0A1I4CJH8"/>
<evidence type="ECO:0000256" key="1">
    <source>
        <dbReference type="SAM" id="Phobius"/>
    </source>
</evidence>
<dbReference type="EMBL" id="FOSR01000007">
    <property type="protein sequence ID" value="SFK81398.1"/>
    <property type="molecule type" value="Genomic_DNA"/>
</dbReference>
<keyword evidence="1" id="KW-0812">Transmembrane</keyword>
<gene>
    <name evidence="2" type="ORF">SAMN05192579_10737</name>
</gene>
<protein>
    <submittedName>
        <fullName evidence="2">Uncharacterized protein</fullName>
    </submittedName>
</protein>
<keyword evidence="3" id="KW-1185">Reference proteome</keyword>